<accession>A0A8J3DE38</accession>
<dbReference type="InterPro" id="IPR013424">
    <property type="entry name" value="Ice-binding_C"/>
</dbReference>
<gene>
    <name evidence="3" type="ORF">GCM10007047_00510</name>
</gene>
<proteinExistence type="predicted"/>
<reference evidence="3" key="1">
    <citation type="journal article" date="2014" name="Int. J. Syst. Evol. Microbiol.">
        <title>Complete genome sequence of Corynebacterium casei LMG S-19264T (=DSM 44701T), isolated from a smear-ripened cheese.</title>
        <authorList>
            <consortium name="US DOE Joint Genome Institute (JGI-PGF)"/>
            <person name="Walter F."/>
            <person name="Albersmeier A."/>
            <person name="Kalinowski J."/>
            <person name="Ruckert C."/>
        </authorList>
    </citation>
    <scope>NUCLEOTIDE SEQUENCE</scope>
    <source>
        <strain evidence="3">KCTC 12870</strain>
    </source>
</reference>
<dbReference type="Proteomes" id="UP000642829">
    <property type="component" value="Unassembled WGS sequence"/>
</dbReference>
<dbReference type="Pfam" id="PF07589">
    <property type="entry name" value="PEP-CTERM"/>
    <property type="match status" value="1"/>
</dbReference>
<keyword evidence="1" id="KW-0472">Membrane</keyword>
<dbReference type="AlphaFoldDB" id="A0A8J3DE38"/>
<sequence length="493" mass="50318">MAVPLHAQTTITWDAEGNGSTWTDPLNWSGDEVPDTVGENAVIDSILGVGSTVLLNGSSIDIGSLTINEDNTLNVRFDSGTLNLTGGLSNSGTLSHASSPSGNSRTVNLNVSGTNQIFNTSTGSIVVGSNSGRNRINSIMTIDAQNQNDGAISLSQTSSVDRDTIRFRLENSGTFTNNGTIFIQDTQSSTSSYSQLQLLTDGAAVTFGGTGSVTLDVGTLTDSARARIIGNGSGTLTNGINHTIQGAGLVGSNIDFINDGLVHATGDTATLDVNPDTAVTNSATGRFIASGIAGMSIGGGTDDFINNGHLEARTGSLIAINTSNATLNGVIAGAGQYSTGLALSSTSTLSPGDFLNGDGTGGSTVGILNVNLNLTLEDTTLLEFQLGADDVAGTDYDALAIIGSFILDGILNITELDGFGAGTYRIATFNSGELTDNGLSIGTAPSGYDYTFDANDLGGYVDLTVAAVPEPSTYALILGVGVVLLVANRKRRS</sequence>
<keyword evidence="4" id="KW-1185">Reference proteome</keyword>
<feature type="transmembrane region" description="Helical" evidence="1">
    <location>
        <begin position="471"/>
        <end position="487"/>
    </location>
</feature>
<reference evidence="3" key="2">
    <citation type="submission" date="2020-09" db="EMBL/GenBank/DDBJ databases">
        <authorList>
            <person name="Sun Q."/>
            <person name="Kim S."/>
        </authorList>
    </citation>
    <scope>NUCLEOTIDE SEQUENCE</scope>
    <source>
        <strain evidence="3">KCTC 12870</strain>
    </source>
</reference>
<evidence type="ECO:0000313" key="4">
    <source>
        <dbReference type="Proteomes" id="UP000642829"/>
    </source>
</evidence>
<keyword evidence="1" id="KW-0812">Transmembrane</keyword>
<evidence type="ECO:0000259" key="2">
    <source>
        <dbReference type="Pfam" id="PF07589"/>
    </source>
</evidence>
<keyword evidence="1" id="KW-1133">Transmembrane helix</keyword>
<feature type="domain" description="Ice-binding protein C-terminal" evidence="2">
    <location>
        <begin position="467"/>
        <end position="491"/>
    </location>
</feature>
<dbReference type="NCBIfam" id="TIGR02595">
    <property type="entry name" value="PEP_CTERM"/>
    <property type="match status" value="1"/>
</dbReference>
<organism evidence="3 4">
    <name type="scientific">Cerasicoccus arenae</name>
    <dbReference type="NCBI Taxonomy" id="424488"/>
    <lineage>
        <taxon>Bacteria</taxon>
        <taxon>Pseudomonadati</taxon>
        <taxon>Verrucomicrobiota</taxon>
        <taxon>Opitutia</taxon>
        <taxon>Puniceicoccales</taxon>
        <taxon>Cerasicoccaceae</taxon>
        <taxon>Cerasicoccus</taxon>
    </lineage>
</organism>
<evidence type="ECO:0000256" key="1">
    <source>
        <dbReference type="SAM" id="Phobius"/>
    </source>
</evidence>
<protein>
    <recommendedName>
        <fullName evidence="2">Ice-binding protein C-terminal domain-containing protein</fullName>
    </recommendedName>
</protein>
<evidence type="ECO:0000313" key="3">
    <source>
        <dbReference type="EMBL" id="GHB89883.1"/>
    </source>
</evidence>
<dbReference type="EMBL" id="BMXG01000001">
    <property type="protein sequence ID" value="GHB89883.1"/>
    <property type="molecule type" value="Genomic_DNA"/>
</dbReference>
<dbReference type="RefSeq" id="WP_189510550.1">
    <property type="nucleotide sequence ID" value="NZ_JAENIH010000002.1"/>
</dbReference>
<comment type="caution">
    <text evidence="3">The sequence shown here is derived from an EMBL/GenBank/DDBJ whole genome shotgun (WGS) entry which is preliminary data.</text>
</comment>
<name>A0A8J3DE38_9BACT</name>